<dbReference type="AlphaFoldDB" id="A0A0F3NLW9"/>
<gene>
    <name evidence="2" type="ORF">NLO413_0053</name>
</gene>
<dbReference type="InterPro" id="IPR010982">
    <property type="entry name" value="Lambda_DNA-bd_dom_sf"/>
</dbReference>
<dbReference type="Gene3D" id="1.10.260.40">
    <property type="entry name" value="lambda repressor-like DNA-binding domains"/>
    <property type="match status" value="1"/>
</dbReference>
<dbReference type="SUPFAM" id="SSF47413">
    <property type="entry name" value="lambda repressor-like DNA-binding domains"/>
    <property type="match status" value="1"/>
</dbReference>
<organism evidence="2 3">
    <name type="scientific">Candidatus Neoehrlichia procyonis str. RAC413</name>
    <dbReference type="NCBI Taxonomy" id="1359163"/>
    <lineage>
        <taxon>Bacteria</taxon>
        <taxon>Pseudomonadati</taxon>
        <taxon>Pseudomonadota</taxon>
        <taxon>Alphaproteobacteria</taxon>
        <taxon>Rickettsiales</taxon>
        <taxon>Anaplasmataceae</taxon>
        <taxon>Candidatus Neoehrlichia</taxon>
    </lineage>
</organism>
<dbReference type="SMART" id="SM00530">
    <property type="entry name" value="HTH_XRE"/>
    <property type="match status" value="1"/>
</dbReference>
<sequence length="105" mass="12330">MRNNEYNGQKIKYQILNIIKEIIYRNHWNQITAAKILGVDQPKISQIINGKTSGFSLERLLTFLLKLNCKIDLSISTQNIEYVNENQMKDNLDYINLIIIPQDNY</sequence>
<dbReference type="InterPro" id="IPR001387">
    <property type="entry name" value="Cro/C1-type_HTH"/>
</dbReference>
<dbReference type="Proteomes" id="UP000033562">
    <property type="component" value="Unassembled WGS sequence"/>
</dbReference>
<dbReference type="RefSeq" id="WP_045808562.1">
    <property type="nucleotide sequence ID" value="NZ_LANX01000001.1"/>
</dbReference>
<name>A0A0F3NLW9_9RICK</name>
<dbReference type="InterPro" id="IPR039554">
    <property type="entry name" value="HigA2-like_HTH"/>
</dbReference>
<evidence type="ECO:0000313" key="2">
    <source>
        <dbReference type="EMBL" id="KJV68692.1"/>
    </source>
</evidence>
<keyword evidence="3" id="KW-1185">Reference proteome</keyword>
<dbReference type="PROSITE" id="PS50943">
    <property type="entry name" value="HTH_CROC1"/>
    <property type="match status" value="1"/>
</dbReference>
<dbReference type="Pfam" id="PF13744">
    <property type="entry name" value="HTH_37"/>
    <property type="match status" value="1"/>
</dbReference>
<accession>A0A0F3NLW9</accession>
<dbReference type="EMBL" id="LANX01000001">
    <property type="protein sequence ID" value="KJV68692.1"/>
    <property type="molecule type" value="Genomic_DNA"/>
</dbReference>
<dbReference type="PATRIC" id="fig|1359163.3.peg.51"/>
<feature type="domain" description="HTH cro/C1-type" evidence="1">
    <location>
        <begin position="19"/>
        <end position="74"/>
    </location>
</feature>
<evidence type="ECO:0000313" key="3">
    <source>
        <dbReference type="Proteomes" id="UP000033562"/>
    </source>
</evidence>
<dbReference type="STRING" id="1359163.NLO413_0053"/>
<evidence type="ECO:0000259" key="1">
    <source>
        <dbReference type="PROSITE" id="PS50943"/>
    </source>
</evidence>
<protein>
    <submittedName>
        <fullName evidence="2">Helix-turn-helix family protein</fullName>
    </submittedName>
</protein>
<dbReference type="GO" id="GO:0003677">
    <property type="term" value="F:DNA binding"/>
    <property type="evidence" value="ECO:0007669"/>
    <property type="project" value="InterPro"/>
</dbReference>
<comment type="caution">
    <text evidence="2">The sequence shown here is derived from an EMBL/GenBank/DDBJ whole genome shotgun (WGS) entry which is preliminary data.</text>
</comment>
<dbReference type="CDD" id="cd00093">
    <property type="entry name" value="HTH_XRE"/>
    <property type="match status" value="1"/>
</dbReference>
<dbReference type="OrthoDB" id="7165656at2"/>
<proteinExistence type="predicted"/>
<reference evidence="2 3" key="1">
    <citation type="submission" date="2015-02" db="EMBL/GenBank/DDBJ databases">
        <title>Genome Sequencing of Rickettsiales.</title>
        <authorList>
            <person name="Daugherty S.C."/>
            <person name="Su Q."/>
            <person name="Abolude K."/>
            <person name="Beier-Sexton M."/>
            <person name="Carlyon J.A."/>
            <person name="Carter R."/>
            <person name="Day N.P."/>
            <person name="Dumler S.J."/>
            <person name="Dyachenko V."/>
            <person name="Godinez A."/>
            <person name="Kurtti T.J."/>
            <person name="Lichay M."/>
            <person name="Mullins K.E."/>
            <person name="Ott S."/>
            <person name="Pappas-Brown V."/>
            <person name="Paris D.H."/>
            <person name="Patel P."/>
            <person name="Richards A.L."/>
            <person name="Sadzewicz L."/>
            <person name="Sears K."/>
            <person name="Seidman D."/>
            <person name="Sengamalay N."/>
            <person name="Stenos J."/>
            <person name="Tallon L.J."/>
            <person name="Vincent G."/>
            <person name="Fraser C.M."/>
            <person name="Munderloh U."/>
            <person name="Dunning-Hotopp J.C."/>
        </authorList>
    </citation>
    <scope>NUCLEOTIDE SEQUENCE [LARGE SCALE GENOMIC DNA]</scope>
    <source>
        <strain evidence="2 3">RAC413</strain>
    </source>
</reference>